<dbReference type="InterPro" id="IPR011701">
    <property type="entry name" value="MFS"/>
</dbReference>
<evidence type="ECO:0000256" key="3">
    <source>
        <dbReference type="ARBA" id="ARBA00022692"/>
    </source>
</evidence>
<dbReference type="SUPFAM" id="SSF103473">
    <property type="entry name" value="MFS general substrate transporter"/>
    <property type="match status" value="1"/>
</dbReference>
<evidence type="ECO:0000256" key="4">
    <source>
        <dbReference type="ARBA" id="ARBA00022989"/>
    </source>
</evidence>
<dbReference type="EMBL" id="JABELV010000226">
    <property type="protein sequence ID" value="KAG7527825.1"/>
    <property type="molecule type" value="Genomic_DNA"/>
</dbReference>
<feature type="domain" description="Major facilitator superfamily (MFS) profile" evidence="7">
    <location>
        <begin position="44"/>
        <end position="536"/>
    </location>
</feature>
<feature type="transmembrane region" description="Helical" evidence="6">
    <location>
        <begin position="330"/>
        <end position="347"/>
    </location>
</feature>
<evidence type="ECO:0000256" key="2">
    <source>
        <dbReference type="ARBA" id="ARBA00022448"/>
    </source>
</evidence>
<proteinExistence type="predicted"/>
<keyword evidence="2" id="KW-0813">Transport</keyword>
<gene>
    <name evidence="8" type="ORF">FFLO_06568</name>
</gene>
<evidence type="ECO:0000313" key="9">
    <source>
        <dbReference type="Proteomes" id="UP000812966"/>
    </source>
</evidence>
<dbReference type="InterPro" id="IPR036259">
    <property type="entry name" value="MFS_trans_sf"/>
</dbReference>
<evidence type="ECO:0000256" key="5">
    <source>
        <dbReference type="ARBA" id="ARBA00023136"/>
    </source>
</evidence>
<keyword evidence="3 6" id="KW-0812">Transmembrane</keyword>
<comment type="caution">
    <text evidence="8">The sequence shown here is derived from an EMBL/GenBank/DDBJ whole genome shotgun (WGS) entry which is preliminary data.</text>
</comment>
<feature type="transmembrane region" description="Helical" evidence="6">
    <location>
        <begin position="110"/>
        <end position="129"/>
    </location>
</feature>
<name>A0A8K0JEN8_9TREE</name>
<dbReference type="OrthoDB" id="440755at2759"/>
<feature type="transmembrane region" description="Helical" evidence="6">
    <location>
        <begin position="420"/>
        <end position="443"/>
    </location>
</feature>
<organism evidence="8 9">
    <name type="scientific">Filobasidium floriforme</name>
    <dbReference type="NCBI Taxonomy" id="5210"/>
    <lineage>
        <taxon>Eukaryota</taxon>
        <taxon>Fungi</taxon>
        <taxon>Dikarya</taxon>
        <taxon>Basidiomycota</taxon>
        <taxon>Agaricomycotina</taxon>
        <taxon>Tremellomycetes</taxon>
        <taxon>Filobasidiales</taxon>
        <taxon>Filobasidiaceae</taxon>
        <taxon>Filobasidium</taxon>
    </lineage>
</organism>
<feature type="transmembrane region" description="Helical" evidence="6">
    <location>
        <begin position="510"/>
        <end position="530"/>
    </location>
</feature>
<comment type="subcellular location">
    <subcellularLocation>
        <location evidence="1">Membrane</location>
        <topology evidence="1">Multi-pass membrane protein</topology>
    </subcellularLocation>
</comment>
<keyword evidence="4 6" id="KW-1133">Transmembrane helix</keyword>
<feature type="transmembrane region" description="Helical" evidence="6">
    <location>
        <begin position="259"/>
        <end position="278"/>
    </location>
</feature>
<dbReference type="CDD" id="cd17321">
    <property type="entry name" value="MFS_MMR_MDR_like"/>
    <property type="match status" value="1"/>
</dbReference>
<sequence>MSDSLATTSATFPHTSDLSPISLEKVEDLDEGPPPLSKARRIGLLSIFCCAQFVDVYNASAVVLATAPIAQDLSMGAGESVWTLSAYVLVFASFMLPMGKLADIWSAKAVFTIGLVWVGAFSIGIAVAQDKIVLFVLRAFAGLGAAASIPAALNLIVHIFPGEIEQHVALACFGGAGELANVSGFILGGVLLLASWRWVFWLLPIVCFPMALGTFFLIPSRKHLKMYQLAGLRREILEGSERAEKILKALEASEMSNKFDYVGTFLIVAAAVLSIFGLTDGGESAGWARAQPIVCLVIGLILFPLFFLWERRVDQRVALIPSSIWRIQNVTILVVVSLVPYFWWYGIQYNFANIMQEDWGVSPIMTAVRFLPISIGGGIMFIAIGYLPPSFVPLKIRMIVGALIAAVGTLLFVFAEGSSWYWKLVAPGMFIGSFGMAIVFLTANNSILMSVPPEYAGVVGGIFNACLQFGACTGLAILGSIKSQFEDHSPSSSSSGGSAHGAILWEGYRASFIFMTVLCVVLAGISAVWFKNPLVRVDAKEKGDVADVEGPRS</sequence>
<feature type="transmembrane region" description="Helical" evidence="6">
    <location>
        <begin position="455"/>
        <end position="481"/>
    </location>
</feature>
<dbReference type="GO" id="GO:0016020">
    <property type="term" value="C:membrane"/>
    <property type="evidence" value="ECO:0007669"/>
    <property type="project" value="UniProtKB-SubCell"/>
</dbReference>
<accession>A0A8K0JEN8</accession>
<feature type="transmembrane region" description="Helical" evidence="6">
    <location>
        <begin position="394"/>
        <end position="414"/>
    </location>
</feature>
<dbReference type="InterPro" id="IPR020846">
    <property type="entry name" value="MFS_dom"/>
</dbReference>
<dbReference type="AlphaFoldDB" id="A0A8K0JEN8"/>
<keyword evidence="9" id="KW-1185">Reference proteome</keyword>
<evidence type="ECO:0000313" key="8">
    <source>
        <dbReference type="EMBL" id="KAG7527825.1"/>
    </source>
</evidence>
<evidence type="ECO:0000259" key="7">
    <source>
        <dbReference type="PROSITE" id="PS50850"/>
    </source>
</evidence>
<keyword evidence="5 6" id="KW-0472">Membrane</keyword>
<feature type="transmembrane region" description="Helical" evidence="6">
    <location>
        <begin position="135"/>
        <end position="156"/>
    </location>
</feature>
<dbReference type="Gene3D" id="1.20.1250.20">
    <property type="entry name" value="MFS general substrate transporter like domains"/>
    <property type="match status" value="2"/>
</dbReference>
<feature type="transmembrane region" description="Helical" evidence="6">
    <location>
        <begin position="198"/>
        <end position="218"/>
    </location>
</feature>
<dbReference type="GO" id="GO:0022857">
    <property type="term" value="F:transmembrane transporter activity"/>
    <property type="evidence" value="ECO:0007669"/>
    <property type="project" value="InterPro"/>
</dbReference>
<evidence type="ECO:0000256" key="1">
    <source>
        <dbReference type="ARBA" id="ARBA00004141"/>
    </source>
</evidence>
<dbReference type="PANTHER" id="PTHR42718:SF9">
    <property type="entry name" value="MAJOR FACILITATOR SUPERFAMILY MULTIDRUG TRANSPORTER MFSC"/>
    <property type="match status" value="1"/>
</dbReference>
<feature type="transmembrane region" description="Helical" evidence="6">
    <location>
        <begin position="81"/>
        <end position="98"/>
    </location>
</feature>
<dbReference type="Proteomes" id="UP000812966">
    <property type="component" value="Unassembled WGS sequence"/>
</dbReference>
<feature type="transmembrane region" description="Helical" evidence="6">
    <location>
        <begin position="367"/>
        <end position="387"/>
    </location>
</feature>
<reference evidence="8" key="1">
    <citation type="submission" date="2020-04" db="EMBL/GenBank/DDBJ databases">
        <title>Analysis of mating type loci in Filobasidium floriforme.</title>
        <authorList>
            <person name="Nowrousian M."/>
        </authorList>
    </citation>
    <scope>NUCLEOTIDE SEQUENCE</scope>
    <source>
        <strain evidence="8">CBS 6242</strain>
    </source>
</reference>
<feature type="transmembrane region" description="Helical" evidence="6">
    <location>
        <begin position="290"/>
        <end position="309"/>
    </location>
</feature>
<protein>
    <recommendedName>
        <fullName evidence="7">Major facilitator superfamily (MFS) profile domain-containing protein</fullName>
    </recommendedName>
</protein>
<feature type="transmembrane region" description="Helical" evidence="6">
    <location>
        <begin position="44"/>
        <end position="69"/>
    </location>
</feature>
<evidence type="ECO:0000256" key="6">
    <source>
        <dbReference type="SAM" id="Phobius"/>
    </source>
</evidence>
<dbReference type="PANTHER" id="PTHR42718">
    <property type="entry name" value="MAJOR FACILITATOR SUPERFAMILY MULTIDRUG TRANSPORTER MFSC"/>
    <property type="match status" value="1"/>
</dbReference>
<dbReference type="PROSITE" id="PS50850">
    <property type="entry name" value="MFS"/>
    <property type="match status" value="1"/>
</dbReference>
<dbReference type="Pfam" id="PF07690">
    <property type="entry name" value="MFS_1"/>
    <property type="match status" value="1"/>
</dbReference>
<feature type="transmembrane region" description="Helical" evidence="6">
    <location>
        <begin position="168"/>
        <end position="192"/>
    </location>
</feature>